<accession>A0A9N9HQP2</accession>
<organism evidence="1 2">
    <name type="scientific">Dentiscutata erythropus</name>
    <dbReference type="NCBI Taxonomy" id="1348616"/>
    <lineage>
        <taxon>Eukaryota</taxon>
        <taxon>Fungi</taxon>
        <taxon>Fungi incertae sedis</taxon>
        <taxon>Mucoromycota</taxon>
        <taxon>Glomeromycotina</taxon>
        <taxon>Glomeromycetes</taxon>
        <taxon>Diversisporales</taxon>
        <taxon>Gigasporaceae</taxon>
        <taxon>Dentiscutata</taxon>
    </lineage>
</organism>
<sequence length="41" mass="4554">AVGANCRIPASRVMVFSASYSLCAVETFTENRMRNRNSTNE</sequence>
<feature type="non-terminal residue" evidence="1">
    <location>
        <position position="1"/>
    </location>
</feature>
<evidence type="ECO:0000313" key="2">
    <source>
        <dbReference type="Proteomes" id="UP000789405"/>
    </source>
</evidence>
<keyword evidence="2" id="KW-1185">Reference proteome</keyword>
<comment type="caution">
    <text evidence="1">The sequence shown here is derived from an EMBL/GenBank/DDBJ whole genome shotgun (WGS) entry which is preliminary data.</text>
</comment>
<dbReference type="AlphaFoldDB" id="A0A9N9HQP2"/>
<protein>
    <submittedName>
        <fullName evidence="1">3011_t:CDS:1</fullName>
    </submittedName>
</protein>
<name>A0A9N9HQP2_9GLOM</name>
<dbReference type="Proteomes" id="UP000789405">
    <property type="component" value="Unassembled WGS sequence"/>
</dbReference>
<evidence type="ECO:0000313" key="1">
    <source>
        <dbReference type="EMBL" id="CAG8700546.1"/>
    </source>
</evidence>
<gene>
    <name evidence="1" type="ORF">DERYTH_LOCUS12957</name>
</gene>
<reference evidence="1" key="1">
    <citation type="submission" date="2021-06" db="EMBL/GenBank/DDBJ databases">
        <authorList>
            <person name="Kallberg Y."/>
            <person name="Tangrot J."/>
            <person name="Rosling A."/>
        </authorList>
    </citation>
    <scope>NUCLEOTIDE SEQUENCE</scope>
    <source>
        <strain evidence="1">MA453B</strain>
    </source>
</reference>
<proteinExistence type="predicted"/>
<dbReference type="EMBL" id="CAJVPY010008776">
    <property type="protein sequence ID" value="CAG8700546.1"/>
    <property type="molecule type" value="Genomic_DNA"/>
</dbReference>